<gene>
    <name evidence="1" type="ORF">thalar_00002</name>
</gene>
<evidence type="ECO:0000313" key="1">
    <source>
        <dbReference type="EMBL" id="EPX81986.1"/>
    </source>
</evidence>
<name>S9QKK5_9RHOB</name>
<evidence type="ECO:0000313" key="2">
    <source>
        <dbReference type="Proteomes" id="UP000015351"/>
    </source>
</evidence>
<comment type="caution">
    <text evidence="1">The sequence shown here is derived from an EMBL/GenBank/DDBJ whole genome shotgun (WGS) entry which is preliminary data.</text>
</comment>
<dbReference type="AlphaFoldDB" id="S9QKK5"/>
<protein>
    <submittedName>
        <fullName evidence="1">Periplasmic protein TorT</fullName>
    </submittedName>
</protein>
<proteinExistence type="predicted"/>
<dbReference type="STRING" id="1123360.thalar_00002"/>
<keyword evidence="2" id="KW-1185">Reference proteome</keyword>
<dbReference type="HOGENOM" id="CLU_2862441_0_0_5"/>
<sequence length="64" mass="6846">MNGSVEAASFDDPVTQGVMAIRQAVSANELAPEAVGPEITLLTRNDENFDHVRISPASYFPAVQ</sequence>
<dbReference type="EMBL" id="AONI01000002">
    <property type="protein sequence ID" value="EPX81986.1"/>
    <property type="molecule type" value="Genomic_DNA"/>
</dbReference>
<reference evidence="2" key="1">
    <citation type="journal article" date="2013" name="Stand. Genomic Sci.">
        <title>Genome sequence of the Litoreibacter arenae type strain (DSM 19593(T)), a member of the Roseobacter clade isolated from sea sand.</title>
        <authorList>
            <person name="Riedel T."/>
            <person name="Fiebig A."/>
            <person name="Petersen J."/>
            <person name="Gronow S."/>
            <person name="Kyrpides N.C."/>
            <person name="Goker M."/>
            <person name="Klenk H.P."/>
        </authorList>
    </citation>
    <scope>NUCLEOTIDE SEQUENCE [LARGE SCALE GENOMIC DNA]</scope>
    <source>
        <strain evidence="2">DSM 19593</strain>
    </source>
</reference>
<accession>S9QKK5</accession>
<dbReference type="Proteomes" id="UP000015351">
    <property type="component" value="Unassembled WGS sequence"/>
</dbReference>
<organism evidence="1 2">
    <name type="scientific">Litoreibacter arenae DSM 19593</name>
    <dbReference type="NCBI Taxonomy" id="1123360"/>
    <lineage>
        <taxon>Bacteria</taxon>
        <taxon>Pseudomonadati</taxon>
        <taxon>Pseudomonadota</taxon>
        <taxon>Alphaproteobacteria</taxon>
        <taxon>Rhodobacterales</taxon>
        <taxon>Roseobacteraceae</taxon>
        <taxon>Litoreibacter</taxon>
    </lineage>
</organism>
<dbReference type="eggNOG" id="COG1879">
    <property type="taxonomic scope" value="Bacteria"/>
</dbReference>